<evidence type="ECO:0000313" key="1">
    <source>
        <dbReference type="EMBL" id="KAJ0173655.1"/>
    </source>
</evidence>
<reference evidence="1 2" key="1">
    <citation type="journal article" date="2021" name="Front. Genet.">
        <title>Chromosome-Level Genome Assembly Reveals Significant Gene Expansion in the Toll and IMD Signaling Pathways of Dendrolimus kikuchii.</title>
        <authorList>
            <person name="Zhou J."/>
            <person name="Wu P."/>
            <person name="Xiong Z."/>
            <person name="Liu N."/>
            <person name="Zhao N."/>
            <person name="Ji M."/>
            <person name="Qiu Y."/>
            <person name="Yang B."/>
        </authorList>
    </citation>
    <scope>NUCLEOTIDE SEQUENCE [LARGE SCALE GENOMIC DNA]</scope>
    <source>
        <strain evidence="1">Ann1</strain>
    </source>
</reference>
<gene>
    <name evidence="1" type="ORF">K1T71_010804</name>
</gene>
<accession>A0ACC1CQ04</accession>
<evidence type="ECO:0000313" key="2">
    <source>
        <dbReference type="Proteomes" id="UP000824533"/>
    </source>
</evidence>
<keyword evidence="2" id="KW-1185">Reference proteome</keyword>
<sequence>MMSFTKRTKAVILNLDIGDKLTAISCGHIVVELIKFIVYQRLQIPYTYQWLKQVVNKKKMCDNKDVKESFQSERHFRSASSALENLDFILKSLLLEISGSFIPDEVCIVLGSTQVTCKEVYRILLPITCHKPQCQSSAIATDQKIQNEVFRSLVTSEKLCQVFSNIMTPMNMYVFIKKRLTNTQDVKISTDSFELTAGFRIPSKTRVVVIDFRMENNDNTSCCNDFKIFGDTPTNDYNRLDSDCHEEFCEIQSTDVAKWYQSTYVMRGFKDCVVNGNSVINDWLHS</sequence>
<name>A0ACC1CQ04_9NEOP</name>
<protein>
    <submittedName>
        <fullName evidence="1">Uncharacterized protein</fullName>
    </submittedName>
</protein>
<dbReference type="Proteomes" id="UP000824533">
    <property type="component" value="Linkage Group LG19"/>
</dbReference>
<proteinExistence type="predicted"/>
<comment type="caution">
    <text evidence="1">The sequence shown here is derived from an EMBL/GenBank/DDBJ whole genome shotgun (WGS) entry which is preliminary data.</text>
</comment>
<dbReference type="EMBL" id="CM034405">
    <property type="protein sequence ID" value="KAJ0173655.1"/>
    <property type="molecule type" value="Genomic_DNA"/>
</dbReference>
<organism evidence="1 2">
    <name type="scientific">Dendrolimus kikuchii</name>
    <dbReference type="NCBI Taxonomy" id="765133"/>
    <lineage>
        <taxon>Eukaryota</taxon>
        <taxon>Metazoa</taxon>
        <taxon>Ecdysozoa</taxon>
        <taxon>Arthropoda</taxon>
        <taxon>Hexapoda</taxon>
        <taxon>Insecta</taxon>
        <taxon>Pterygota</taxon>
        <taxon>Neoptera</taxon>
        <taxon>Endopterygota</taxon>
        <taxon>Lepidoptera</taxon>
        <taxon>Glossata</taxon>
        <taxon>Ditrysia</taxon>
        <taxon>Bombycoidea</taxon>
        <taxon>Lasiocampidae</taxon>
        <taxon>Dendrolimus</taxon>
    </lineage>
</organism>